<dbReference type="GeneID" id="80876985"/>
<organism evidence="2 3">
    <name type="scientific">Schizosaccharomyces osmophilus</name>
    <dbReference type="NCBI Taxonomy" id="2545709"/>
    <lineage>
        <taxon>Eukaryota</taxon>
        <taxon>Fungi</taxon>
        <taxon>Dikarya</taxon>
        <taxon>Ascomycota</taxon>
        <taxon>Taphrinomycotina</taxon>
        <taxon>Schizosaccharomycetes</taxon>
        <taxon>Schizosaccharomycetales</taxon>
        <taxon>Schizosaccharomycetaceae</taxon>
        <taxon>Schizosaccharomyces</taxon>
    </lineage>
</organism>
<accession>A0AAE9WDP2</accession>
<keyword evidence="3" id="KW-1185">Reference proteome</keyword>
<evidence type="ECO:0000313" key="3">
    <source>
        <dbReference type="Proteomes" id="UP001212411"/>
    </source>
</evidence>
<dbReference type="Proteomes" id="UP001212411">
    <property type="component" value="Chromosome 2"/>
</dbReference>
<evidence type="ECO:0000256" key="1">
    <source>
        <dbReference type="SAM" id="MobiDB-lite"/>
    </source>
</evidence>
<feature type="compositionally biased region" description="Polar residues" evidence="1">
    <location>
        <begin position="1"/>
        <end position="14"/>
    </location>
</feature>
<dbReference type="EMBL" id="CP115612">
    <property type="protein sequence ID" value="WBW74456.1"/>
    <property type="molecule type" value="Genomic_DNA"/>
</dbReference>
<feature type="region of interest" description="Disordered" evidence="1">
    <location>
        <begin position="1"/>
        <end position="82"/>
    </location>
</feature>
<dbReference type="KEGG" id="som:SOMG_03506"/>
<feature type="compositionally biased region" description="Basic and acidic residues" evidence="1">
    <location>
        <begin position="59"/>
        <end position="82"/>
    </location>
</feature>
<name>A0AAE9WDP2_9SCHI</name>
<dbReference type="AlphaFoldDB" id="A0AAE9WDP2"/>
<protein>
    <submittedName>
        <fullName evidence="2">Uncharacterized protein</fullName>
    </submittedName>
</protein>
<evidence type="ECO:0000313" key="2">
    <source>
        <dbReference type="EMBL" id="WBW74456.1"/>
    </source>
</evidence>
<dbReference type="RefSeq" id="XP_056038699.1">
    <property type="nucleotide sequence ID" value="XM_056182296.1"/>
</dbReference>
<reference evidence="2 3" key="1">
    <citation type="journal article" date="2023" name="G3 (Bethesda)">
        <title>A high-quality reference genome for the fission yeast Schizosaccharomyces osmophilus.</title>
        <authorList>
            <person name="Jia G.S."/>
            <person name="Zhang W.C."/>
            <person name="Liang Y."/>
            <person name="Liu X.H."/>
            <person name="Rhind N."/>
            <person name="Pidoux A."/>
            <person name="Brysch-Herzberg M."/>
            <person name="Du L.L."/>
        </authorList>
    </citation>
    <scope>NUCLEOTIDE SEQUENCE [LARGE SCALE GENOMIC DNA]</scope>
    <source>
        <strain evidence="2 3">CBS 15793</strain>
    </source>
</reference>
<gene>
    <name evidence="2" type="ORF">SOMG_03506</name>
</gene>
<sequence>MESNKNNVLSNSPENGEAPAKSKPSLKDAAKDLKPHTIHGPGGVPLSNPPRPFSQGGRARTDFARLPDHIDIVKPEEQEKQQ</sequence>
<proteinExistence type="predicted"/>
<feature type="compositionally biased region" description="Basic and acidic residues" evidence="1">
    <location>
        <begin position="25"/>
        <end position="35"/>
    </location>
</feature>